<dbReference type="AlphaFoldDB" id="A0A1H1DEF5"/>
<gene>
    <name evidence="1" type="ORF">SAMN04490195_1683</name>
</gene>
<keyword evidence="2" id="KW-1185">Reference proteome</keyword>
<dbReference type="EMBL" id="FNKJ01000003">
    <property type="protein sequence ID" value="SDQ74629.1"/>
    <property type="molecule type" value="Genomic_DNA"/>
</dbReference>
<evidence type="ECO:0000313" key="1">
    <source>
        <dbReference type="EMBL" id="SDQ74629.1"/>
    </source>
</evidence>
<organism evidence="1 2">
    <name type="scientific">Pseudomonas moorei</name>
    <dbReference type="NCBI Taxonomy" id="395599"/>
    <lineage>
        <taxon>Bacteria</taxon>
        <taxon>Pseudomonadati</taxon>
        <taxon>Pseudomonadota</taxon>
        <taxon>Gammaproteobacteria</taxon>
        <taxon>Pseudomonadales</taxon>
        <taxon>Pseudomonadaceae</taxon>
        <taxon>Pseudomonas</taxon>
    </lineage>
</organism>
<dbReference type="Proteomes" id="UP000199570">
    <property type="component" value="Unassembled WGS sequence"/>
</dbReference>
<proteinExistence type="predicted"/>
<protein>
    <submittedName>
        <fullName evidence="1">Histidine transport system substrate-binding protein</fullName>
    </submittedName>
</protein>
<sequence>MKKTFLTVSALALCRAAGSAPAKEYKALRFGDLNLYSGK</sequence>
<name>A0A1H1DEF5_9PSED</name>
<evidence type="ECO:0000313" key="2">
    <source>
        <dbReference type="Proteomes" id="UP000199570"/>
    </source>
</evidence>
<reference evidence="2" key="1">
    <citation type="submission" date="2016-10" db="EMBL/GenBank/DDBJ databases">
        <authorList>
            <person name="Varghese N."/>
            <person name="Submissions S."/>
        </authorList>
    </citation>
    <scope>NUCLEOTIDE SEQUENCE [LARGE SCALE GENOMIC DNA]</scope>
    <source>
        <strain evidence="2">BS3775</strain>
    </source>
</reference>
<accession>A0A1H1DEF5</accession>